<protein>
    <submittedName>
        <fullName evidence="2">T9SS type A sorting domain-containing protein</fullName>
    </submittedName>
</protein>
<dbReference type="AlphaFoldDB" id="A0AA49GJA4"/>
<dbReference type="Pfam" id="PF18962">
    <property type="entry name" value="Por_Secre_tail"/>
    <property type="match status" value="1"/>
</dbReference>
<reference evidence="2" key="1">
    <citation type="journal article" date="2023" name="Comput. Struct. Biotechnol. J.">
        <title>Discovery of a novel marine Bacteroidetes with a rich repertoire of carbohydrate-active enzymes.</title>
        <authorList>
            <person name="Chen B."/>
            <person name="Liu G."/>
            <person name="Chen Q."/>
            <person name="Wang H."/>
            <person name="Liu L."/>
            <person name="Tang K."/>
        </authorList>
    </citation>
    <scope>NUCLEOTIDE SEQUENCE</scope>
    <source>
        <strain evidence="2">TK19036</strain>
    </source>
</reference>
<gene>
    <name evidence="2" type="ORF">K4G66_22075</name>
</gene>
<feature type="domain" description="Secretion system C-terminal sorting" evidence="1">
    <location>
        <begin position="592"/>
        <end position="665"/>
    </location>
</feature>
<accession>A0AA49GJA4</accession>
<proteinExistence type="predicted"/>
<name>A0AA49GJA4_9BACT</name>
<reference evidence="2" key="2">
    <citation type="journal article" date="2024" name="Antonie Van Leeuwenhoek">
        <title>Roseihalotalea indica gen. nov., sp. nov., a halophilic Bacteroidetes from mesopelagic Southwest Indian Ocean with higher carbohydrate metabolic potential.</title>
        <authorList>
            <person name="Chen B."/>
            <person name="Zhang M."/>
            <person name="Lin D."/>
            <person name="Ye J."/>
            <person name="Tang K."/>
        </authorList>
    </citation>
    <scope>NUCLEOTIDE SEQUENCE</scope>
    <source>
        <strain evidence="2">TK19036</strain>
    </source>
</reference>
<organism evidence="2">
    <name type="scientific">Roseihalotalea indica</name>
    <dbReference type="NCBI Taxonomy" id="2867963"/>
    <lineage>
        <taxon>Bacteria</taxon>
        <taxon>Pseudomonadati</taxon>
        <taxon>Bacteroidota</taxon>
        <taxon>Cytophagia</taxon>
        <taxon>Cytophagales</taxon>
        <taxon>Catalimonadaceae</taxon>
        <taxon>Roseihalotalea</taxon>
    </lineage>
</organism>
<sequence>MKKFISLLIVMLLPITGLLAQNIVAAEYYIDNDEGFGQNTPIPLDEAGSEVTQSFNVDLTGISIGSHTLKIRVKDDLGHWSLATSRSFLVVEVIPEEESILTAEYFIDEDAGFGNNQPIALSSVGDDVTVTFTVDLTTYEPGIHFLYARTMNVEGRWSIVSHMPFVVVDSTELNSIVALEYYYYDATDEAIVGSDTLTYRFAKPQASITEPFLANVEALTSGESYVLYVWAINVAGRRSLVSTTRFDYCNNINGNCKQPLMIDSLAVTKIGCNESDLGKVKIFASGGNDDNYSYSLDSITFADNNEFPDLPAGSYTAYVKSGSKVVSREFTVSYISSEDECPPALTIDNLIVTNPGCDSNGTGQVEITASSDAEELMYSLDGENYTSGNVFESLEPRDYTAYVTDGENVAIEEFTIELPSEPQLNPVGEVTQPDCSNPQGGSFTVAASGGAGTGFEYSLDGTTFQENSTFNGLEAGDYTVTVRDANSCTATLDVEVTFSGNRPETPVIKAETNATTDSLSTEVILLVENVTGTFQWYLDGELIEGATTNQIELTSAGPYTVLVINGDGCNSALSTPFQVTSIEDKLAEAIRVYPNPVQAELTIALPTAITANKEVQVKLYDLQGRELLQQPVGRRSITTLDTQSLQPGIYLLWVQSPEVVLQKKIQKQ</sequence>
<dbReference type="EMBL" id="CP120682">
    <property type="protein sequence ID" value="WKN35068.1"/>
    <property type="molecule type" value="Genomic_DNA"/>
</dbReference>
<dbReference type="InterPro" id="IPR026444">
    <property type="entry name" value="Secre_tail"/>
</dbReference>
<evidence type="ECO:0000313" key="2">
    <source>
        <dbReference type="EMBL" id="WKN35068.1"/>
    </source>
</evidence>
<evidence type="ECO:0000259" key="1">
    <source>
        <dbReference type="Pfam" id="PF18962"/>
    </source>
</evidence>
<dbReference type="NCBIfam" id="TIGR04183">
    <property type="entry name" value="Por_Secre_tail"/>
    <property type="match status" value="1"/>
</dbReference>